<evidence type="ECO:0000256" key="5">
    <source>
        <dbReference type="SAM" id="MobiDB-lite"/>
    </source>
</evidence>
<keyword evidence="1" id="KW-0645">Protease</keyword>
<dbReference type="PROSITE" id="PS00135">
    <property type="entry name" value="TRYPSIN_SER"/>
    <property type="match status" value="1"/>
</dbReference>
<proteinExistence type="predicted"/>
<evidence type="ECO:0000313" key="8">
    <source>
        <dbReference type="Proteomes" id="UP000694390"/>
    </source>
</evidence>
<reference evidence="7" key="1">
    <citation type="submission" date="2019-06" db="EMBL/GenBank/DDBJ databases">
        <title>G10K-VGP Goodes thornscrub tortoise genome, primary haplotype.</title>
        <authorList>
            <person name="Murphy B."/>
            <person name="Edwards T."/>
            <person name="Rhie A."/>
            <person name="Koren S."/>
            <person name="Phillippy A."/>
            <person name="Fedrigo O."/>
            <person name="Haase B."/>
            <person name="Mountcastle J."/>
            <person name="Lewin H."/>
            <person name="Damas J."/>
            <person name="Howe K."/>
            <person name="Formenti G."/>
            <person name="Myers G."/>
            <person name="Durbin R."/>
            <person name="Jarvis E.D."/>
        </authorList>
    </citation>
    <scope>NUCLEOTIDE SEQUENCE [LARGE SCALE GENOMIC DNA]</scope>
</reference>
<dbReference type="Ensembl" id="ENSGEVT00005026912.1">
    <property type="protein sequence ID" value="ENSGEVP00005025604.1"/>
    <property type="gene ID" value="ENSGEVG00005018158.1"/>
</dbReference>
<dbReference type="GO" id="GO:0004252">
    <property type="term" value="F:serine-type endopeptidase activity"/>
    <property type="evidence" value="ECO:0007669"/>
    <property type="project" value="InterPro"/>
</dbReference>
<feature type="region of interest" description="Disordered" evidence="5">
    <location>
        <begin position="243"/>
        <end position="320"/>
    </location>
</feature>
<dbReference type="Pfam" id="PF00089">
    <property type="entry name" value="Trypsin"/>
    <property type="match status" value="1"/>
</dbReference>
<dbReference type="SUPFAM" id="SSF50494">
    <property type="entry name" value="Trypsin-like serine proteases"/>
    <property type="match status" value="1"/>
</dbReference>
<protein>
    <recommendedName>
        <fullName evidence="6">Peptidase S1 domain-containing protein</fullName>
    </recommendedName>
</protein>
<dbReference type="Gene3D" id="2.40.10.10">
    <property type="entry name" value="Trypsin-like serine proteases"/>
    <property type="match status" value="3"/>
</dbReference>
<dbReference type="GO" id="GO:0006508">
    <property type="term" value="P:proteolysis"/>
    <property type="evidence" value="ECO:0007669"/>
    <property type="project" value="UniProtKB-KW"/>
</dbReference>
<evidence type="ECO:0000256" key="4">
    <source>
        <dbReference type="ARBA" id="ARBA00023157"/>
    </source>
</evidence>
<dbReference type="CDD" id="cd00190">
    <property type="entry name" value="Tryp_SPc"/>
    <property type="match status" value="1"/>
</dbReference>
<dbReference type="InterPro" id="IPR001254">
    <property type="entry name" value="Trypsin_dom"/>
</dbReference>
<organism evidence="7 8">
    <name type="scientific">Gopherus evgoodei</name>
    <name type="common">Goodes thornscrub tortoise</name>
    <dbReference type="NCBI Taxonomy" id="1825980"/>
    <lineage>
        <taxon>Eukaryota</taxon>
        <taxon>Metazoa</taxon>
        <taxon>Chordata</taxon>
        <taxon>Craniata</taxon>
        <taxon>Vertebrata</taxon>
        <taxon>Euteleostomi</taxon>
        <taxon>Archelosauria</taxon>
        <taxon>Testudinata</taxon>
        <taxon>Testudines</taxon>
        <taxon>Cryptodira</taxon>
        <taxon>Durocryptodira</taxon>
        <taxon>Testudinoidea</taxon>
        <taxon>Testudinidae</taxon>
        <taxon>Gopherus</taxon>
    </lineage>
</organism>
<dbReference type="PROSITE" id="PS50240">
    <property type="entry name" value="TRYPSIN_DOM"/>
    <property type="match status" value="1"/>
</dbReference>
<dbReference type="FunFam" id="2.40.10.10:FF:000166">
    <property type="entry name" value="Trypsin"/>
    <property type="match status" value="1"/>
</dbReference>
<dbReference type="GeneTree" id="ENSGT00940000159993"/>
<dbReference type="PANTHER" id="PTHR24252:SF26">
    <property type="entry name" value="TRANSMEMBRANE SERINE PROTEASE 9"/>
    <property type="match status" value="1"/>
</dbReference>
<dbReference type="SMART" id="SM00020">
    <property type="entry name" value="Tryp_SPc"/>
    <property type="match status" value="1"/>
</dbReference>
<evidence type="ECO:0000259" key="6">
    <source>
        <dbReference type="PROSITE" id="PS50240"/>
    </source>
</evidence>
<dbReference type="OrthoDB" id="10012881at2759"/>
<dbReference type="InterPro" id="IPR009003">
    <property type="entry name" value="Peptidase_S1_PA"/>
</dbReference>
<keyword evidence="4" id="KW-1015">Disulfide bond</keyword>
<evidence type="ECO:0000256" key="2">
    <source>
        <dbReference type="ARBA" id="ARBA00022801"/>
    </source>
</evidence>
<dbReference type="PRINTS" id="PR00722">
    <property type="entry name" value="CHYMOTRYPSIN"/>
</dbReference>
<evidence type="ECO:0000256" key="1">
    <source>
        <dbReference type="ARBA" id="ARBA00022670"/>
    </source>
</evidence>
<feature type="domain" description="Peptidase S1" evidence="6">
    <location>
        <begin position="26"/>
        <end position="239"/>
    </location>
</feature>
<sequence length="320" mass="32734">GAGQALEASLCVSCGGRPGLSKPSKIVGGIEASRGEIPWQVSLKEGSRHFCGATVIGERWLLSAAHSYLGTTSLAGADGNAVKVSIKKVVQHPSYNPIILDFDVAVLELASALHFNNFIQPVCLPLAVQKFPVGKKCMISGWGNRWPAKPRVVSSVLEGATWGTGVKICLGIGPALSSGCHCLASPQGDSGGPLACEETPGLFYLAGVVSWGIGCAQAKRPGVYSRITKLKDWILDAISSKPNLSSGAGTSPSTAAARTSSTSSSPAKPSSEAATSPASQITTKPTATPRKTTTAAPKTTGAARPSQLSGNRLGLSLGCL</sequence>
<name>A0A8C4YHA7_9SAUR</name>
<keyword evidence="3" id="KW-0720">Serine protease</keyword>
<dbReference type="AlphaFoldDB" id="A0A8C4YHA7"/>
<dbReference type="InterPro" id="IPR043504">
    <property type="entry name" value="Peptidase_S1_PA_chymotrypsin"/>
</dbReference>
<dbReference type="InterPro" id="IPR001314">
    <property type="entry name" value="Peptidase_S1A"/>
</dbReference>
<keyword evidence="2" id="KW-0378">Hydrolase</keyword>
<reference evidence="7" key="2">
    <citation type="submission" date="2025-08" db="UniProtKB">
        <authorList>
            <consortium name="Ensembl"/>
        </authorList>
    </citation>
    <scope>IDENTIFICATION</scope>
</reference>
<accession>A0A8C4YHA7</accession>
<keyword evidence="8" id="KW-1185">Reference proteome</keyword>
<dbReference type="PANTHER" id="PTHR24252">
    <property type="entry name" value="ACROSIN-RELATED"/>
    <property type="match status" value="1"/>
</dbReference>
<evidence type="ECO:0000256" key="3">
    <source>
        <dbReference type="ARBA" id="ARBA00022825"/>
    </source>
</evidence>
<evidence type="ECO:0000313" key="7">
    <source>
        <dbReference type="Ensembl" id="ENSGEVP00005025604.1"/>
    </source>
</evidence>
<dbReference type="Proteomes" id="UP000694390">
    <property type="component" value="Chromosome 22"/>
</dbReference>
<feature type="compositionally biased region" description="Low complexity" evidence="5">
    <location>
        <begin position="245"/>
        <end position="305"/>
    </location>
</feature>
<reference evidence="7" key="3">
    <citation type="submission" date="2025-09" db="UniProtKB">
        <authorList>
            <consortium name="Ensembl"/>
        </authorList>
    </citation>
    <scope>IDENTIFICATION</scope>
</reference>
<dbReference type="InterPro" id="IPR033116">
    <property type="entry name" value="TRYPSIN_SER"/>
</dbReference>